<gene>
    <name evidence="2" type="ORF">KSP39_PZI010151</name>
</gene>
<dbReference type="Proteomes" id="UP001418222">
    <property type="component" value="Unassembled WGS sequence"/>
</dbReference>
<name>A0AAP0G6K3_9ASPA</name>
<sequence length="77" mass="8735">MATKVTYIYPFTSAFGDSKGQEESTNKIKAELGWLPKETLQAILHALSLSRKRSIQGKQSESKEKEQGRRIRTHQDA</sequence>
<dbReference type="PANTHER" id="PTHR36783:SF2">
    <property type="entry name" value="THYLAKOID LUMENAL 17.9 KDA PROTEIN, CHLOROPLASTIC"/>
    <property type="match status" value="1"/>
</dbReference>
<evidence type="ECO:0000313" key="2">
    <source>
        <dbReference type="EMBL" id="KAK8940724.1"/>
    </source>
</evidence>
<organism evidence="2 3">
    <name type="scientific">Platanthera zijinensis</name>
    <dbReference type="NCBI Taxonomy" id="2320716"/>
    <lineage>
        <taxon>Eukaryota</taxon>
        <taxon>Viridiplantae</taxon>
        <taxon>Streptophyta</taxon>
        <taxon>Embryophyta</taxon>
        <taxon>Tracheophyta</taxon>
        <taxon>Spermatophyta</taxon>
        <taxon>Magnoliopsida</taxon>
        <taxon>Liliopsida</taxon>
        <taxon>Asparagales</taxon>
        <taxon>Orchidaceae</taxon>
        <taxon>Orchidoideae</taxon>
        <taxon>Orchideae</taxon>
        <taxon>Orchidinae</taxon>
        <taxon>Platanthera</taxon>
    </lineage>
</organism>
<reference evidence="2 3" key="1">
    <citation type="journal article" date="2022" name="Nat. Plants">
        <title>Genomes of leafy and leafless Platanthera orchids illuminate the evolution of mycoheterotrophy.</title>
        <authorList>
            <person name="Li M.H."/>
            <person name="Liu K.W."/>
            <person name="Li Z."/>
            <person name="Lu H.C."/>
            <person name="Ye Q.L."/>
            <person name="Zhang D."/>
            <person name="Wang J.Y."/>
            <person name="Li Y.F."/>
            <person name="Zhong Z.M."/>
            <person name="Liu X."/>
            <person name="Yu X."/>
            <person name="Liu D.K."/>
            <person name="Tu X.D."/>
            <person name="Liu B."/>
            <person name="Hao Y."/>
            <person name="Liao X.Y."/>
            <person name="Jiang Y.T."/>
            <person name="Sun W.H."/>
            <person name="Chen J."/>
            <person name="Chen Y.Q."/>
            <person name="Ai Y."/>
            <person name="Zhai J.W."/>
            <person name="Wu S.S."/>
            <person name="Zhou Z."/>
            <person name="Hsiao Y.Y."/>
            <person name="Wu W.L."/>
            <person name="Chen Y.Y."/>
            <person name="Lin Y.F."/>
            <person name="Hsu J.L."/>
            <person name="Li C.Y."/>
            <person name="Wang Z.W."/>
            <person name="Zhao X."/>
            <person name="Zhong W.Y."/>
            <person name="Ma X.K."/>
            <person name="Ma L."/>
            <person name="Huang J."/>
            <person name="Chen G.Z."/>
            <person name="Huang M.Z."/>
            <person name="Huang L."/>
            <person name="Peng D.H."/>
            <person name="Luo Y.B."/>
            <person name="Zou S.Q."/>
            <person name="Chen S.P."/>
            <person name="Lan S."/>
            <person name="Tsai W.C."/>
            <person name="Van de Peer Y."/>
            <person name="Liu Z.J."/>
        </authorList>
    </citation>
    <scope>NUCLEOTIDE SEQUENCE [LARGE SCALE GENOMIC DNA]</scope>
    <source>
        <strain evidence="2">Lor287</strain>
    </source>
</reference>
<feature type="region of interest" description="Disordered" evidence="1">
    <location>
        <begin position="52"/>
        <end position="77"/>
    </location>
</feature>
<keyword evidence="3" id="KW-1185">Reference proteome</keyword>
<dbReference type="PANTHER" id="PTHR36783">
    <property type="entry name" value="THYLAKOID LUMENAL 17.9 KDA PROTEIN, CHLOROPLASTIC"/>
    <property type="match status" value="1"/>
</dbReference>
<feature type="compositionally biased region" description="Basic and acidic residues" evidence="1">
    <location>
        <begin position="60"/>
        <end position="77"/>
    </location>
</feature>
<dbReference type="InterPro" id="IPR037734">
    <property type="entry name" value="Thylakoid_lumenal_17.9"/>
</dbReference>
<protein>
    <submittedName>
        <fullName evidence="2">Uncharacterized protein</fullName>
    </submittedName>
</protein>
<evidence type="ECO:0000313" key="3">
    <source>
        <dbReference type="Proteomes" id="UP001418222"/>
    </source>
</evidence>
<proteinExistence type="predicted"/>
<evidence type="ECO:0000256" key="1">
    <source>
        <dbReference type="SAM" id="MobiDB-lite"/>
    </source>
</evidence>
<accession>A0AAP0G6K3</accession>
<dbReference type="EMBL" id="JBBWWQ010000008">
    <property type="protein sequence ID" value="KAK8940724.1"/>
    <property type="molecule type" value="Genomic_DNA"/>
</dbReference>
<dbReference type="GO" id="GO:0009543">
    <property type="term" value="C:chloroplast thylakoid lumen"/>
    <property type="evidence" value="ECO:0007669"/>
    <property type="project" value="TreeGrafter"/>
</dbReference>
<comment type="caution">
    <text evidence="2">The sequence shown here is derived from an EMBL/GenBank/DDBJ whole genome shotgun (WGS) entry which is preliminary data.</text>
</comment>
<dbReference type="AlphaFoldDB" id="A0AAP0G6K3"/>